<dbReference type="Pfam" id="PF00005">
    <property type="entry name" value="ABC_tran"/>
    <property type="match status" value="1"/>
</dbReference>
<dbReference type="InterPro" id="IPR003439">
    <property type="entry name" value="ABC_transporter-like_ATP-bd"/>
</dbReference>
<feature type="transmembrane region" description="Helical" evidence="5">
    <location>
        <begin position="634"/>
        <end position="657"/>
    </location>
</feature>
<dbReference type="Pfam" id="PF12698">
    <property type="entry name" value="ABC2_membrane_3"/>
    <property type="match status" value="1"/>
</dbReference>
<evidence type="ECO:0000256" key="2">
    <source>
        <dbReference type="ARBA" id="ARBA00022692"/>
    </source>
</evidence>
<gene>
    <name evidence="8" type="ORF">HPB48_010099</name>
</gene>
<feature type="transmembrane region" description="Helical" evidence="5">
    <location>
        <begin position="562"/>
        <end position="580"/>
    </location>
</feature>
<evidence type="ECO:0000313" key="8">
    <source>
        <dbReference type="EMBL" id="KAH9367994.1"/>
    </source>
</evidence>
<dbReference type="InterPro" id="IPR026082">
    <property type="entry name" value="ABCA"/>
</dbReference>
<evidence type="ECO:0000256" key="4">
    <source>
        <dbReference type="ARBA" id="ARBA00023136"/>
    </source>
</evidence>
<evidence type="ECO:0000259" key="7">
    <source>
        <dbReference type="Pfam" id="PF12698"/>
    </source>
</evidence>
<dbReference type="Gene3D" id="3.40.50.300">
    <property type="entry name" value="P-loop containing nucleotide triphosphate hydrolases"/>
    <property type="match status" value="1"/>
</dbReference>
<comment type="subcellular location">
    <subcellularLocation>
        <location evidence="1">Membrane</location>
        <topology evidence="1">Multi-pass membrane protein</topology>
    </subcellularLocation>
</comment>
<feature type="domain" description="ABC-2 type transporter transmembrane" evidence="7">
    <location>
        <begin position="429"/>
        <end position="812"/>
    </location>
</feature>
<dbReference type="GO" id="GO:0005524">
    <property type="term" value="F:ATP binding"/>
    <property type="evidence" value="ECO:0007669"/>
    <property type="project" value="InterPro"/>
</dbReference>
<keyword evidence="4 5" id="KW-0472">Membrane</keyword>
<dbReference type="PANTHER" id="PTHR19229:SF250">
    <property type="entry name" value="ABC TRANSPORTER DOMAIN-CONTAINING PROTEIN-RELATED"/>
    <property type="match status" value="1"/>
</dbReference>
<feature type="transmembrane region" description="Helical" evidence="5">
    <location>
        <begin position="600"/>
        <end position="622"/>
    </location>
</feature>
<keyword evidence="9" id="KW-1185">Reference proteome</keyword>
<dbReference type="GO" id="GO:0016887">
    <property type="term" value="F:ATP hydrolysis activity"/>
    <property type="evidence" value="ECO:0007669"/>
    <property type="project" value="InterPro"/>
</dbReference>
<evidence type="ECO:0000256" key="1">
    <source>
        <dbReference type="ARBA" id="ARBA00004141"/>
    </source>
</evidence>
<dbReference type="GO" id="GO:0016020">
    <property type="term" value="C:membrane"/>
    <property type="evidence" value="ECO:0007669"/>
    <property type="project" value="UniProtKB-SubCell"/>
</dbReference>
<evidence type="ECO:0000256" key="3">
    <source>
        <dbReference type="ARBA" id="ARBA00022989"/>
    </source>
</evidence>
<dbReference type="EMBL" id="JABSTR010000004">
    <property type="protein sequence ID" value="KAH9367994.1"/>
    <property type="molecule type" value="Genomic_DNA"/>
</dbReference>
<feature type="transmembrane region" description="Helical" evidence="5">
    <location>
        <begin position="794"/>
        <end position="815"/>
    </location>
</feature>
<accession>A0A9J6FXK2</accession>
<dbReference type="AlphaFoldDB" id="A0A9J6FXK2"/>
<dbReference type="VEuPathDB" id="VectorBase:HLOH_056655"/>
<evidence type="ECO:0000313" key="9">
    <source>
        <dbReference type="Proteomes" id="UP000821853"/>
    </source>
</evidence>
<feature type="transmembrane region" description="Helical" evidence="5">
    <location>
        <begin position="663"/>
        <end position="688"/>
    </location>
</feature>
<comment type="caution">
    <text evidence="8">The sequence shown here is derived from an EMBL/GenBank/DDBJ whole genome shotgun (WGS) entry which is preliminary data.</text>
</comment>
<dbReference type="Proteomes" id="UP000821853">
    <property type="component" value="Chromosome 2"/>
</dbReference>
<name>A0A9J6FXK2_HAELO</name>
<keyword evidence="2 5" id="KW-0812">Transmembrane</keyword>
<dbReference type="OrthoDB" id="66620at2759"/>
<dbReference type="OMA" id="EYSERDM"/>
<dbReference type="GO" id="GO:0140359">
    <property type="term" value="F:ABC-type transporter activity"/>
    <property type="evidence" value="ECO:0007669"/>
    <property type="project" value="InterPro"/>
</dbReference>
<keyword evidence="3 5" id="KW-1133">Transmembrane helix</keyword>
<dbReference type="GO" id="GO:0005319">
    <property type="term" value="F:lipid transporter activity"/>
    <property type="evidence" value="ECO:0007669"/>
    <property type="project" value="TreeGrafter"/>
</dbReference>
<dbReference type="InterPro" id="IPR013525">
    <property type="entry name" value="ABC2_TM"/>
</dbReference>
<dbReference type="PANTHER" id="PTHR19229">
    <property type="entry name" value="ATP-BINDING CASSETTE TRANSPORTER SUBFAMILY A ABCA"/>
    <property type="match status" value="1"/>
</dbReference>
<proteinExistence type="predicted"/>
<reference evidence="8 9" key="1">
    <citation type="journal article" date="2020" name="Cell">
        <title>Large-Scale Comparative Analyses of Tick Genomes Elucidate Their Genetic Diversity and Vector Capacities.</title>
        <authorList>
            <consortium name="Tick Genome and Microbiome Consortium (TIGMIC)"/>
            <person name="Jia N."/>
            <person name="Wang J."/>
            <person name="Shi W."/>
            <person name="Du L."/>
            <person name="Sun Y."/>
            <person name="Zhan W."/>
            <person name="Jiang J.F."/>
            <person name="Wang Q."/>
            <person name="Zhang B."/>
            <person name="Ji P."/>
            <person name="Bell-Sakyi L."/>
            <person name="Cui X.M."/>
            <person name="Yuan T.T."/>
            <person name="Jiang B.G."/>
            <person name="Yang W.F."/>
            <person name="Lam T.T."/>
            <person name="Chang Q.C."/>
            <person name="Ding S.J."/>
            <person name="Wang X.J."/>
            <person name="Zhu J.G."/>
            <person name="Ruan X.D."/>
            <person name="Zhao L."/>
            <person name="Wei J.T."/>
            <person name="Ye R.Z."/>
            <person name="Que T.C."/>
            <person name="Du C.H."/>
            <person name="Zhou Y.H."/>
            <person name="Cheng J.X."/>
            <person name="Dai P.F."/>
            <person name="Guo W.B."/>
            <person name="Han X.H."/>
            <person name="Huang E.J."/>
            <person name="Li L.F."/>
            <person name="Wei W."/>
            <person name="Gao Y.C."/>
            <person name="Liu J.Z."/>
            <person name="Shao H.Z."/>
            <person name="Wang X."/>
            <person name="Wang C.C."/>
            <person name="Yang T.C."/>
            <person name="Huo Q.B."/>
            <person name="Li W."/>
            <person name="Chen H.Y."/>
            <person name="Chen S.E."/>
            <person name="Zhou L.G."/>
            <person name="Ni X.B."/>
            <person name="Tian J.H."/>
            <person name="Sheng Y."/>
            <person name="Liu T."/>
            <person name="Pan Y.S."/>
            <person name="Xia L.Y."/>
            <person name="Li J."/>
            <person name="Zhao F."/>
            <person name="Cao W.C."/>
        </authorList>
    </citation>
    <scope>NUCLEOTIDE SEQUENCE [LARGE SCALE GENOMIC DNA]</scope>
    <source>
        <strain evidence="8">HaeL-2018</strain>
    </source>
</reference>
<protein>
    <recommendedName>
        <fullName evidence="10">ABC transporter domain-containing protein</fullName>
    </recommendedName>
</protein>
<evidence type="ECO:0008006" key="10">
    <source>
        <dbReference type="Google" id="ProtNLM"/>
    </source>
</evidence>
<feature type="domain" description="ABC transporter" evidence="6">
    <location>
        <begin position="14"/>
        <end position="118"/>
    </location>
</feature>
<sequence length="866" mass="96110">MHILSTGTASSRRAQVIVNGFDVALQTRRSREQLGVVHQRDVLFHDLTVTEHLSFFGALGGLAGTALENRIAELLDMFYLVEVADLRAGKLQTAQKRRLALAMAVVCGPKVLILDEPMHSMDSTSRAKMWEVLTKMKPTTCIILTTNDVTEVEAYADRISILGCGGAHKCHGHINFIQSRYGAGYNVRITKAPKFETRRTLMALKAVVPECRVLQDHRNSVILSLGPRSESATSSAAIALLERDQKEMCIESIKVNAITMQDIFTRVVLELDAAEFEAKRRANVGPKRSISKSHLGAPTENIEYSERDMLMPTENVGAVSQNVGEDVYESSVEIQAHIKAVYDLKPGKPSHKEILLAMIQKRRNYTWQTLGIPILCWILPAVLMFAECQSEKRFTNRLAVPFGGDRLRYELNDLHPESKVFVEADKESDMLKANYRRILGSQTKVEDVASVEKLMLDFKASRGAFELYKVGAQFHAGVNNSLPGRAVAWYNGDTYHTQAASLEALSSALIQKASGDTKARMETVLRPLKIRNGSTVSSRNIANLKYAEELASLLSSRVLRMVLLPATTSVVAASFVLFPIDDRVSNSKNMQLISGVHPIIYWGANYVWDMLLSLVSLITLFFPVLLCHSELISIAISVVAVFMGYIHSMLAIVYWFSFATDSLITGFLIVNALAALSGTVTSMGYQLLLIEREQNSPNLISVEQPWDPWLYGLSLLPPFSYTWAVTKVTQKVNEDRYCQGSMATVYDICAYLRNSPDEGAVLLTNLRYCCATFFASEGRQVVHLSPFSFHRDGVMVELLVMLVEGFVLLVLLGLLEEGFLRYGGRTSVPGATTPPIEFRPGVAEEKKAVEKILAGHDLSKPCTHRT</sequence>
<evidence type="ECO:0000259" key="6">
    <source>
        <dbReference type="Pfam" id="PF00005"/>
    </source>
</evidence>
<dbReference type="InterPro" id="IPR027417">
    <property type="entry name" value="P-loop_NTPase"/>
</dbReference>
<evidence type="ECO:0000256" key="5">
    <source>
        <dbReference type="SAM" id="Phobius"/>
    </source>
</evidence>
<organism evidence="8 9">
    <name type="scientific">Haemaphysalis longicornis</name>
    <name type="common">Bush tick</name>
    <dbReference type="NCBI Taxonomy" id="44386"/>
    <lineage>
        <taxon>Eukaryota</taxon>
        <taxon>Metazoa</taxon>
        <taxon>Ecdysozoa</taxon>
        <taxon>Arthropoda</taxon>
        <taxon>Chelicerata</taxon>
        <taxon>Arachnida</taxon>
        <taxon>Acari</taxon>
        <taxon>Parasitiformes</taxon>
        <taxon>Ixodida</taxon>
        <taxon>Ixodoidea</taxon>
        <taxon>Ixodidae</taxon>
        <taxon>Haemaphysalinae</taxon>
        <taxon>Haemaphysalis</taxon>
    </lineage>
</organism>
<dbReference type="SUPFAM" id="SSF52540">
    <property type="entry name" value="P-loop containing nucleoside triphosphate hydrolases"/>
    <property type="match status" value="1"/>
</dbReference>